<evidence type="ECO:0000256" key="7">
    <source>
        <dbReference type="SAM" id="SignalP"/>
    </source>
</evidence>
<evidence type="ECO:0000256" key="3">
    <source>
        <dbReference type="ARBA" id="ARBA00022737"/>
    </source>
</evidence>
<keyword evidence="4" id="KW-1015">Disulfide bond</keyword>
<dbReference type="InterPro" id="IPR042235">
    <property type="entry name" value="ZP-C_dom"/>
</dbReference>
<dbReference type="PANTHER" id="PTHR14002">
    <property type="entry name" value="ENDOGLIN/TGF-BETA RECEPTOR TYPE III"/>
    <property type="match status" value="1"/>
</dbReference>
<dbReference type="AlphaFoldDB" id="A0A2B4S313"/>
<evidence type="ECO:0000313" key="10">
    <source>
        <dbReference type="EMBL" id="PFX23429.1"/>
    </source>
</evidence>
<dbReference type="InterPro" id="IPR018097">
    <property type="entry name" value="EGF_Ca-bd_CS"/>
</dbReference>
<dbReference type="Proteomes" id="UP000225706">
    <property type="component" value="Unassembled WGS sequence"/>
</dbReference>
<dbReference type="Gene3D" id="2.10.25.10">
    <property type="entry name" value="Laminin"/>
    <property type="match status" value="1"/>
</dbReference>
<dbReference type="Gene3D" id="2.60.40.3210">
    <property type="entry name" value="Zona pellucida, ZP-N domain"/>
    <property type="match status" value="1"/>
</dbReference>
<gene>
    <name evidence="10" type="primary">Gp2</name>
    <name evidence="10" type="ORF">AWC38_SpisGene12022</name>
</gene>
<dbReference type="Gene3D" id="2.60.40.4100">
    <property type="entry name" value="Zona pellucida, ZP-C domain"/>
    <property type="match status" value="1"/>
</dbReference>
<keyword evidence="1" id="KW-0245">EGF-like domain</keyword>
<dbReference type="CDD" id="cd00054">
    <property type="entry name" value="EGF_CA"/>
    <property type="match status" value="1"/>
</dbReference>
<accession>A0A2B4S313</accession>
<dbReference type="PROSITE" id="PS51034">
    <property type="entry name" value="ZP_2"/>
    <property type="match status" value="1"/>
</dbReference>
<dbReference type="GO" id="GO:0005509">
    <property type="term" value="F:calcium ion binding"/>
    <property type="evidence" value="ECO:0007669"/>
    <property type="project" value="InterPro"/>
</dbReference>
<dbReference type="CDD" id="cd00041">
    <property type="entry name" value="CUB"/>
    <property type="match status" value="1"/>
</dbReference>
<dbReference type="Pfam" id="PF00431">
    <property type="entry name" value="CUB"/>
    <property type="match status" value="1"/>
</dbReference>
<dbReference type="InterPro" id="IPR001507">
    <property type="entry name" value="ZP_dom"/>
</dbReference>
<evidence type="ECO:0000256" key="2">
    <source>
        <dbReference type="ARBA" id="ARBA00022729"/>
    </source>
</evidence>
<keyword evidence="6" id="KW-0472">Membrane</keyword>
<dbReference type="InterPro" id="IPR001881">
    <property type="entry name" value="EGF-like_Ca-bd_dom"/>
</dbReference>
<comment type="caution">
    <text evidence="10">The sequence shown here is derived from an EMBL/GenBank/DDBJ whole genome shotgun (WGS) entry which is preliminary data.</text>
</comment>
<dbReference type="SMART" id="SM00241">
    <property type="entry name" value="ZP"/>
    <property type="match status" value="1"/>
</dbReference>
<name>A0A2B4S313_STYPI</name>
<feature type="domain" description="CUB" evidence="8">
    <location>
        <begin position="802"/>
        <end position="915"/>
    </location>
</feature>
<evidence type="ECO:0000256" key="6">
    <source>
        <dbReference type="SAM" id="Phobius"/>
    </source>
</evidence>
<dbReference type="SUPFAM" id="SSF57196">
    <property type="entry name" value="EGF/Laminin"/>
    <property type="match status" value="1"/>
</dbReference>
<reference evidence="11" key="1">
    <citation type="journal article" date="2017" name="bioRxiv">
        <title>Comparative analysis of the genomes of Stylophora pistillata and Acropora digitifera provides evidence for extensive differences between species of corals.</title>
        <authorList>
            <person name="Voolstra C.R."/>
            <person name="Li Y."/>
            <person name="Liew Y.J."/>
            <person name="Baumgarten S."/>
            <person name="Zoccola D."/>
            <person name="Flot J.-F."/>
            <person name="Tambutte S."/>
            <person name="Allemand D."/>
            <person name="Aranda M."/>
        </authorList>
    </citation>
    <scope>NUCLEOTIDE SEQUENCE [LARGE SCALE GENOMIC DNA]</scope>
</reference>
<proteinExistence type="predicted"/>
<feature type="domain" description="ZP" evidence="9">
    <location>
        <begin position="991"/>
        <end position="1241"/>
    </location>
</feature>
<dbReference type="PROSITE" id="PS01187">
    <property type="entry name" value="EGF_CA"/>
    <property type="match status" value="1"/>
</dbReference>
<evidence type="ECO:0000256" key="1">
    <source>
        <dbReference type="ARBA" id="ARBA00022536"/>
    </source>
</evidence>
<feature type="signal peptide" evidence="7">
    <location>
        <begin position="1"/>
        <end position="24"/>
    </location>
</feature>
<keyword evidence="11" id="KW-1185">Reference proteome</keyword>
<dbReference type="Pfam" id="PF23283">
    <property type="entry name" value="D8C_UMOD"/>
    <property type="match status" value="1"/>
</dbReference>
<keyword evidence="2 7" id="KW-0732">Signal</keyword>
<dbReference type="InterPro" id="IPR057774">
    <property type="entry name" value="D8C_UMOD/GP2/OIT3-like"/>
</dbReference>
<dbReference type="STRING" id="50429.A0A2B4S313"/>
<dbReference type="Pfam" id="PF23344">
    <property type="entry name" value="ZP-N"/>
    <property type="match status" value="1"/>
</dbReference>
<evidence type="ECO:0000256" key="4">
    <source>
        <dbReference type="ARBA" id="ARBA00023157"/>
    </source>
</evidence>
<dbReference type="OrthoDB" id="10063988at2759"/>
<dbReference type="SMART" id="SM00181">
    <property type="entry name" value="EGF"/>
    <property type="match status" value="1"/>
</dbReference>
<evidence type="ECO:0000256" key="5">
    <source>
        <dbReference type="PROSITE-ProRule" id="PRU00059"/>
    </source>
</evidence>
<dbReference type="InterPro" id="IPR000859">
    <property type="entry name" value="CUB_dom"/>
</dbReference>
<organism evidence="10 11">
    <name type="scientific">Stylophora pistillata</name>
    <name type="common">Smooth cauliflower coral</name>
    <dbReference type="NCBI Taxonomy" id="50429"/>
    <lineage>
        <taxon>Eukaryota</taxon>
        <taxon>Metazoa</taxon>
        <taxon>Cnidaria</taxon>
        <taxon>Anthozoa</taxon>
        <taxon>Hexacorallia</taxon>
        <taxon>Scleractinia</taxon>
        <taxon>Astrocoeniina</taxon>
        <taxon>Pocilloporidae</taxon>
        <taxon>Stylophora</taxon>
    </lineage>
</organism>
<protein>
    <submittedName>
        <fullName evidence="10">Pancreatic secretory granule membrane major glycoprotein GP2</fullName>
    </submittedName>
</protein>
<sequence>MTAHTFTFLLCLLVFMQRSYLVEGSHFRHAFMSFAPTDADNNTIHFTFRLAFRRSSIFCDENTINTGGIIGHGNNWIAKCSDYSSAVCSQTFYLAKTRFHCTDFSRDEDWSMGENNFTYSFPSSNLQWTVSYQSCCWISNLVRYADSSWLVSTKVNLYKRSDNGKINSSPVSRSPAIVRFQQGCHKSLRIPVEDPDGDFVKCRWATYAESFIRNDSFSYGELDEKNCVLTYRGGRAVSGTYVLTLTLEDFPAGTTNFNNIRPFSAVPLHFLVIINNASASCQDIPVFTASTPQNGECSEIQIGSVYRAVIEVQLPRVAKHIVEINTNSPLGMQLTPLRFHGGIYFRNVTWYPNQNQVGQQMFCFQALDSDGLQSEWRCVTILVGLNIPVFTASTPQNGECSEIQIGSVYRAVIEVQLPRVAKHIVEINTNSPLGMQLTPLRFHGGIYFRNVTWYPNQNQVGQQMFCFQALDSDGDTQLFLGNTPRVILETRWPISPLSEIGTGLIWWSVHFDRLIKKPRSSAFIRLVLQSNGFTVFKVNALSSYVIIDSNRTALHFATPKAALSMNGSYAILIDHGAVVGQGCSYDGPPTPGITSPKDWAFPVYGVCPVGYALAPPSFQKCEECYNHSYLQDAERGMGHYNGFYGNVDCDRYTLQPGWYRFLGAAGTEMPTSCVGRYRCGTHITGWLSGQHPSVADGIVYVKVCFHWHSSCCQWSAYIRVRNCSGFYVYELVPVPYCSSRFCGNGGGNYSSTSTNIAPSPASVQPMATASMYVSGNALHSTSIAPTPSQYIAVATPAFPGNCFHHLNYSYGSFESPGKPGCYPNNKECAWLLEAPVGRHVYLYFSSFHLEYGGSHCPWDYVTILDGNSLYSPVLFKACGQLSWFGLYSSGRFLMVLFHSDGVIRMPGFYASFYATSYNAGNNFVLSSLQVSFTSHGQCLPTQTQTATPTSSNDVDECLISNGGCSHHCYNIPGSFYCGCPDGTSMGANNLTCVEPGVSVNCSDFMTVALEKKTFPFFDATRLHLRYSSCRATQNDTHLLISTLLNDCGTLVNETEDDLIFWNEIRTDVIVIDNVITRSHDIKIPFYCSYSRKKWVNLGFKPQHLHFGTEAGYGNFTFKIDFYKSSSFATPYTEQDYPLSVPINQYLYVRYSVESSADLVIMAVTYTDQNKQTALIGGLAGAGGFALIAVAALAVLFVKYRIARRFMNRNKVGDQYATQDEQLSRRNAYVQPEDMVEHEDSF</sequence>
<feature type="transmembrane region" description="Helical" evidence="6">
    <location>
        <begin position="1173"/>
        <end position="1197"/>
    </location>
</feature>
<dbReference type="SMART" id="SM00042">
    <property type="entry name" value="CUB"/>
    <property type="match status" value="1"/>
</dbReference>
<dbReference type="InterPro" id="IPR000742">
    <property type="entry name" value="EGF"/>
</dbReference>
<dbReference type="InterPro" id="IPR035914">
    <property type="entry name" value="Sperma_CUB_dom_sf"/>
</dbReference>
<dbReference type="EMBL" id="LSMT01000207">
    <property type="protein sequence ID" value="PFX23429.1"/>
    <property type="molecule type" value="Genomic_DNA"/>
</dbReference>
<comment type="caution">
    <text evidence="5">Lacks conserved residue(s) required for the propagation of feature annotation.</text>
</comment>
<dbReference type="Pfam" id="PF24907">
    <property type="entry name" value="SIBA-E_N"/>
    <property type="match status" value="1"/>
</dbReference>
<evidence type="ECO:0000259" key="9">
    <source>
        <dbReference type="PROSITE" id="PS51034"/>
    </source>
</evidence>
<evidence type="ECO:0000313" key="11">
    <source>
        <dbReference type="Proteomes" id="UP000225706"/>
    </source>
</evidence>
<dbReference type="SUPFAM" id="SSF49854">
    <property type="entry name" value="Spermadhesin, CUB domain"/>
    <property type="match status" value="1"/>
</dbReference>
<dbReference type="PROSITE" id="PS01180">
    <property type="entry name" value="CUB"/>
    <property type="match status" value="1"/>
</dbReference>
<keyword evidence="6" id="KW-1133">Transmembrane helix</keyword>
<dbReference type="Gene3D" id="2.60.120.290">
    <property type="entry name" value="Spermadhesin, CUB domain"/>
    <property type="match status" value="1"/>
</dbReference>
<dbReference type="InterPro" id="IPR055356">
    <property type="entry name" value="ZP-N"/>
</dbReference>
<feature type="chain" id="PRO_5012812347" evidence="7">
    <location>
        <begin position="25"/>
        <end position="1241"/>
    </location>
</feature>
<evidence type="ECO:0000259" key="8">
    <source>
        <dbReference type="PROSITE" id="PS01180"/>
    </source>
</evidence>
<keyword evidence="6" id="KW-0812">Transmembrane</keyword>
<dbReference type="PANTHER" id="PTHR14002:SF43">
    <property type="entry name" value="DELTA-LIKE PROTEIN"/>
    <property type="match status" value="1"/>
</dbReference>
<dbReference type="SMART" id="SM00179">
    <property type="entry name" value="EGF_CA"/>
    <property type="match status" value="1"/>
</dbReference>
<dbReference type="InterPro" id="IPR056844">
    <property type="entry name" value="SibA-E_N"/>
</dbReference>
<keyword evidence="3" id="KW-0677">Repeat</keyword>